<evidence type="ECO:0000313" key="1">
    <source>
        <dbReference type="EMBL" id="KAF2787673.1"/>
    </source>
</evidence>
<organism evidence="1 2">
    <name type="scientific">Melanomma pulvis-pyrius CBS 109.77</name>
    <dbReference type="NCBI Taxonomy" id="1314802"/>
    <lineage>
        <taxon>Eukaryota</taxon>
        <taxon>Fungi</taxon>
        <taxon>Dikarya</taxon>
        <taxon>Ascomycota</taxon>
        <taxon>Pezizomycotina</taxon>
        <taxon>Dothideomycetes</taxon>
        <taxon>Pleosporomycetidae</taxon>
        <taxon>Pleosporales</taxon>
        <taxon>Melanommataceae</taxon>
        <taxon>Melanomma</taxon>
    </lineage>
</organism>
<evidence type="ECO:0000313" key="2">
    <source>
        <dbReference type="Proteomes" id="UP000799757"/>
    </source>
</evidence>
<gene>
    <name evidence="1" type="ORF">K505DRAFT_342750</name>
</gene>
<keyword evidence="2" id="KW-1185">Reference proteome</keyword>
<dbReference type="OrthoDB" id="5337308at2759"/>
<accession>A0A6A6WUP4</accession>
<proteinExistence type="predicted"/>
<dbReference type="EMBL" id="MU002292">
    <property type="protein sequence ID" value="KAF2787673.1"/>
    <property type="molecule type" value="Genomic_DNA"/>
</dbReference>
<sequence>MQRPTSNGANLERRDQTVPSGRYERLIVTDNYDQLWTKCVNKGESLTQMMLVDDHLAGQMFEIPRQSAESKFTDNSFVTEQGYTCAHGPSRVDGLEKAMEHLGLCIDSTPVGNNAELVFTHGGYKVLPNENTRRGTFGSFKQIINPLQGFIIGLSNLSPAKFIPPLEKIPELCYWSDIVYLQYIYAANLRCTVPAPLRYVFRSSIANHDTKDIIYGICNANGERLMPWPGTTYSIDSKEGQALLGTPNGRGVAFLLIQHKRQLGHKVVDGVTVFIEGLTTPSLLFYIRDV</sequence>
<dbReference type="AlphaFoldDB" id="A0A6A6WUP4"/>
<reference evidence="1" key="1">
    <citation type="journal article" date="2020" name="Stud. Mycol.">
        <title>101 Dothideomycetes genomes: a test case for predicting lifestyles and emergence of pathogens.</title>
        <authorList>
            <person name="Haridas S."/>
            <person name="Albert R."/>
            <person name="Binder M."/>
            <person name="Bloem J."/>
            <person name="Labutti K."/>
            <person name="Salamov A."/>
            <person name="Andreopoulos B."/>
            <person name="Baker S."/>
            <person name="Barry K."/>
            <person name="Bills G."/>
            <person name="Bluhm B."/>
            <person name="Cannon C."/>
            <person name="Castanera R."/>
            <person name="Culley D."/>
            <person name="Daum C."/>
            <person name="Ezra D."/>
            <person name="Gonzalez J."/>
            <person name="Henrissat B."/>
            <person name="Kuo A."/>
            <person name="Liang C."/>
            <person name="Lipzen A."/>
            <person name="Lutzoni F."/>
            <person name="Magnuson J."/>
            <person name="Mondo S."/>
            <person name="Nolan M."/>
            <person name="Ohm R."/>
            <person name="Pangilinan J."/>
            <person name="Park H.-J."/>
            <person name="Ramirez L."/>
            <person name="Alfaro M."/>
            <person name="Sun H."/>
            <person name="Tritt A."/>
            <person name="Yoshinaga Y."/>
            <person name="Zwiers L.-H."/>
            <person name="Turgeon B."/>
            <person name="Goodwin S."/>
            <person name="Spatafora J."/>
            <person name="Crous P."/>
            <person name="Grigoriev I."/>
        </authorList>
    </citation>
    <scope>NUCLEOTIDE SEQUENCE</scope>
    <source>
        <strain evidence="1">CBS 109.77</strain>
    </source>
</reference>
<protein>
    <submittedName>
        <fullName evidence="1">Uncharacterized protein</fullName>
    </submittedName>
</protein>
<name>A0A6A6WUP4_9PLEO</name>
<dbReference type="Proteomes" id="UP000799757">
    <property type="component" value="Unassembled WGS sequence"/>
</dbReference>